<dbReference type="SUPFAM" id="SSF47090">
    <property type="entry name" value="PGBD-like"/>
    <property type="match status" value="1"/>
</dbReference>
<gene>
    <name evidence="3" type="ORF">SAMN02745244_03621</name>
</gene>
<dbReference type="Proteomes" id="UP000184512">
    <property type="component" value="Unassembled WGS sequence"/>
</dbReference>
<feature type="domain" description="Peptidoglycan binding-like" evidence="2">
    <location>
        <begin position="141"/>
        <end position="176"/>
    </location>
</feature>
<feature type="transmembrane region" description="Helical" evidence="1">
    <location>
        <begin position="20"/>
        <end position="41"/>
    </location>
</feature>
<keyword evidence="1" id="KW-0472">Membrane</keyword>
<evidence type="ECO:0000256" key="1">
    <source>
        <dbReference type="SAM" id="Phobius"/>
    </source>
</evidence>
<keyword evidence="3" id="KW-0378">Hydrolase</keyword>
<organism evidence="3 4">
    <name type="scientific">Tessaracoccus bendigoensis DSM 12906</name>
    <dbReference type="NCBI Taxonomy" id="1123357"/>
    <lineage>
        <taxon>Bacteria</taxon>
        <taxon>Bacillati</taxon>
        <taxon>Actinomycetota</taxon>
        <taxon>Actinomycetes</taxon>
        <taxon>Propionibacteriales</taxon>
        <taxon>Propionibacteriaceae</taxon>
        <taxon>Tessaracoccus</taxon>
    </lineage>
</organism>
<dbReference type="GO" id="GO:0016787">
    <property type="term" value="F:hydrolase activity"/>
    <property type="evidence" value="ECO:0007669"/>
    <property type="project" value="UniProtKB-KW"/>
</dbReference>
<dbReference type="RefSeq" id="WP_073191318.1">
    <property type="nucleotide sequence ID" value="NZ_FQZG01000113.1"/>
</dbReference>
<evidence type="ECO:0000313" key="3">
    <source>
        <dbReference type="EMBL" id="SHJ94171.1"/>
    </source>
</evidence>
<sequence>MNDSTTPTTSLTRRRMQKVVWILVLAVGFAGGGFLAAQFMATPAQRDATAEAPPRSVITAEVVKRVLSDSVVTRGDVVVLESVDVLAGRTFAADMPVITAAPLSAGAEAAPGVVILEVNGRPVFSLPGVLPAYQDLEVGATGPLVKQLQVALRGLGSTISDADGVFGPTTEAAVQQLYDAAGYPAQTVLPRSEVAFLPTLPAKVVSSTAQAGKAVSAATFVVAAGNPVVTVSQPDAQLLAIGRNETPARLANELTGESVEAKFQPELITDQAGGAQLVLVGVEPIPLAWLGSNVRITVEADTTTSEVLAVPSAAISLNAEGQTIVIMVRGSEQEEVPVRTGVNGEGYTEVDGEIAEGDNVLVGFDR</sequence>
<keyword evidence="4" id="KW-1185">Reference proteome</keyword>
<keyword evidence="1" id="KW-0812">Transmembrane</keyword>
<evidence type="ECO:0000259" key="2">
    <source>
        <dbReference type="Pfam" id="PF01471"/>
    </source>
</evidence>
<protein>
    <submittedName>
        <fullName evidence="3">Peptidoglycan-binding (PGRP) domain of peptidoglycan hydrolases-containing protein</fullName>
    </submittedName>
</protein>
<dbReference type="STRING" id="1123357.SAMN02745244_03621"/>
<reference evidence="3 4" key="1">
    <citation type="submission" date="2016-11" db="EMBL/GenBank/DDBJ databases">
        <authorList>
            <person name="Jaros S."/>
            <person name="Januszkiewicz K."/>
            <person name="Wedrychowicz H."/>
        </authorList>
    </citation>
    <scope>NUCLEOTIDE SEQUENCE [LARGE SCALE GENOMIC DNA]</scope>
    <source>
        <strain evidence="3 4">DSM 12906</strain>
    </source>
</reference>
<dbReference type="Gene3D" id="1.10.101.10">
    <property type="entry name" value="PGBD-like superfamily/PGBD"/>
    <property type="match status" value="1"/>
</dbReference>
<dbReference type="Pfam" id="PF01471">
    <property type="entry name" value="PG_binding_1"/>
    <property type="match status" value="1"/>
</dbReference>
<name>A0A1M6NEK6_9ACTN</name>
<dbReference type="EMBL" id="FQZG01000113">
    <property type="protein sequence ID" value="SHJ94171.1"/>
    <property type="molecule type" value="Genomic_DNA"/>
</dbReference>
<keyword evidence="1" id="KW-1133">Transmembrane helix</keyword>
<dbReference type="InterPro" id="IPR036366">
    <property type="entry name" value="PGBDSf"/>
</dbReference>
<dbReference type="InterPro" id="IPR036365">
    <property type="entry name" value="PGBD-like_sf"/>
</dbReference>
<accession>A0A1M6NEK6</accession>
<dbReference type="AlphaFoldDB" id="A0A1M6NEK6"/>
<evidence type="ECO:0000313" key="4">
    <source>
        <dbReference type="Proteomes" id="UP000184512"/>
    </source>
</evidence>
<proteinExistence type="predicted"/>
<dbReference type="OrthoDB" id="3719185at2"/>
<dbReference type="Gene3D" id="2.40.420.20">
    <property type="match status" value="1"/>
</dbReference>
<dbReference type="InterPro" id="IPR002477">
    <property type="entry name" value="Peptidoglycan-bd-like"/>
</dbReference>